<dbReference type="KEGG" id="parq:DSM112329_04482"/>
<organism evidence="5">
    <name type="scientific">Paraconexibacter sp. AEG42_29</name>
    <dbReference type="NCBI Taxonomy" id="2997339"/>
    <lineage>
        <taxon>Bacteria</taxon>
        <taxon>Bacillati</taxon>
        <taxon>Actinomycetota</taxon>
        <taxon>Thermoleophilia</taxon>
        <taxon>Solirubrobacterales</taxon>
        <taxon>Paraconexibacteraceae</taxon>
        <taxon>Paraconexibacter</taxon>
    </lineage>
</organism>
<evidence type="ECO:0008006" key="6">
    <source>
        <dbReference type="Google" id="ProtNLM"/>
    </source>
</evidence>
<dbReference type="GO" id="GO:0018580">
    <property type="term" value="F:nitronate monooxygenase activity"/>
    <property type="evidence" value="ECO:0007669"/>
    <property type="project" value="InterPro"/>
</dbReference>
<evidence type="ECO:0000313" key="5">
    <source>
        <dbReference type="EMBL" id="XAY07595.1"/>
    </source>
</evidence>
<evidence type="ECO:0000256" key="2">
    <source>
        <dbReference type="ARBA" id="ARBA00022643"/>
    </source>
</evidence>
<sequence length="339" mass="34106">MGIVERIALEHPVVQAGMGGGIAGARLAGAVSAAGALGTVGIMEPRAFIAALAEAGERAGAGKPVAANLLVPFTKRSHVEACVGAGVAVVVLHAGRAPGAVRALRDAGIEVLQTVGTATEAQQAIADGVSGLVAQGGDAGGHLVGVADTDETLAAVLKVAGPVPVWAAGGVADAADVRRLLAAGAEAVVAGTRFVLTTECAAHPGYKRALVAGTDTVDTTLFGFGWPMRHRVLVNAATERWGEGPRAIGAVNRRTARLGGLLPLRLMALYPRLQHAAVPVFTAGPALEGMPDRTLGVAPLYAGRSVARLHDVVDAADAVASLTRRTSPESPARPPTPQA</sequence>
<dbReference type="Gene3D" id="3.20.20.70">
    <property type="entry name" value="Aldolase class I"/>
    <property type="match status" value="1"/>
</dbReference>
<dbReference type="PANTHER" id="PTHR32332">
    <property type="entry name" value="2-NITROPROPANE DIOXYGENASE"/>
    <property type="match status" value="1"/>
</dbReference>
<evidence type="ECO:0000256" key="4">
    <source>
        <dbReference type="SAM" id="MobiDB-lite"/>
    </source>
</evidence>
<dbReference type="InterPro" id="IPR013785">
    <property type="entry name" value="Aldolase_TIM"/>
</dbReference>
<keyword evidence="1" id="KW-0285">Flavoprotein</keyword>
<dbReference type="SUPFAM" id="SSF51412">
    <property type="entry name" value="Inosine monophosphate dehydrogenase (IMPDH)"/>
    <property type="match status" value="1"/>
</dbReference>
<proteinExistence type="predicted"/>
<dbReference type="AlphaFoldDB" id="A0AAU7B140"/>
<dbReference type="CDD" id="cd04730">
    <property type="entry name" value="NPD_like"/>
    <property type="match status" value="1"/>
</dbReference>
<dbReference type="InterPro" id="IPR004136">
    <property type="entry name" value="NMO"/>
</dbReference>
<gene>
    <name evidence="5" type="ORF">DSM112329_04482</name>
</gene>
<dbReference type="RefSeq" id="WP_354698785.1">
    <property type="nucleotide sequence ID" value="NZ_CP114014.1"/>
</dbReference>
<keyword evidence="3" id="KW-0560">Oxidoreductase</keyword>
<evidence type="ECO:0000256" key="1">
    <source>
        <dbReference type="ARBA" id="ARBA00022630"/>
    </source>
</evidence>
<evidence type="ECO:0000256" key="3">
    <source>
        <dbReference type="ARBA" id="ARBA00023002"/>
    </source>
</evidence>
<feature type="region of interest" description="Disordered" evidence="4">
    <location>
        <begin position="320"/>
        <end position="339"/>
    </location>
</feature>
<accession>A0AAU7B140</accession>
<reference evidence="5" key="1">
    <citation type="submission" date="2022-12" db="EMBL/GenBank/DDBJ databases">
        <title>Paraconexibacter alkalitolerans sp. nov. and Baekduia alba sp. nov., isolated from soil and emended description of the genera Paraconexibacter (Chun et al., 2020) and Baekduia (An et al., 2020).</title>
        <authorList>
            <person name="Vieira S."/>
            <person name="Huber K.J."/>
            <person name="Geppert A."/>
            <person name="Wolf J."/>
            <person name="Neumann-Schaal M."/>
            <person name="Muesken M."/>
            <person name="Overmann J."/>
        </authorList>
    </citation>
    <scope>NUCLEOTIDE SEQUENCE</scope>
    <source>
        <strain evidence="5">AEG42_29</strain>
    </source>
</reference>
<dbReference type="Pfam" id="PF03060">
    <property type="entry name" value="NMO"/>
    <property type="match status" value="1"/>
</dbReference>
<dbReference type="EMBL" id="CP114014">
    <property type="protein sequence ID" value="XAY07595.1"/>
    <property type="molecule type" value="Genomic_DNA"/>
</dbReference>
<protein>
    <recommendedName>
        <fullName evidence="6">Nitronate monooxygenase</fullName>
    </recommendedName>
</protein>
<keyword evidence="2" id="KW-0288">FMN</keyword>
<name>A0AAU7B140_9ACTN</name>